<dbReference type="SUPFAM" id="SSF51283">
    <property type="entry name" value="dUTPase-like"/>
    <property type="match status" value="1"/>
</dbReference>
<dbReference type="EMBL" id="MJEQ01037186">
    <property type="protein sequence ID" value="OIT04068.1"/>
    <property type="molecule type" value="Genomic_DNA"/>
</dbReference>
<gene>
    <name evidence="6" type="primary">DUT_0</name>
    <name evidence="6" type="ORF">A4A49_13672</name>
</gene>
<evidence type="ECO:0000256" key="2">
    <source>
        <dbReference type="ARBA" id="ARBA00022801"/>
    </source>
</evidence>
<reference evidence="6" key="1">
    <citation type="submission" date="2016-11" db="EMBL/GenBank/DDBJ databases">
        <title>The genome of Nicotiana attenuata.</title>
        <authorList>
            <person name="Xu S."/>
            <person name="Brockmoeller T."/>
            <person name="Gaquerel E."/>
            <person name="Navarro A."/>
            <person name="Kuhl H."/>
            <person name="Gase K."/>
            <person name="Ling Z."/>
            <person name="Zhou W."/>
            <person name="Kreitzer C."/>
            <person name="Stanke M."/>
            <person name="Tang H."/>
            <person name="Lyons E."/>
            <person name="Pandey P."/>
            <person name="Pandey S.P."/>
            <person name="Timmermann B."/>
            <person name="Baldwin I.T."/>
        </authorList>
    </citation>
    <scope>NUCLEOTIDE SEQUENCE [LARGE SCALE GENOMIC DNA]</scope>
    <source>
        <strain evidence="6">UT</strain>
    </source>
</reference>
<dbReference type="SMR" id="A0A1J6II96"/>
<evidence type="ECO:0000256" key="4">
    <source>
        <dbReference type="RuleBase" id="RU367024"/>
    </source>
</evidence>
<dbReference type="GO" id="GO:0046081">
    <property type="term" value="P:dUTP catabolic process"/>
    <property type="evidence" value="ECO:0007669"/>
    <property type="project" value="UniProtKB-UniRule"/>
</dbReference>
<dbReference type="InterPro" id="IPR008181">
    <property type="entry name" value="dUTPase"/>
</dbReference>
<dbReference type="CDD" id="cd07557">
    <property type="entry name" value="trimeric_dUTPase"/>
    <property type="match status" value="1"/>
</dbReference>
<comment type="catalytic activity">
    <reaction evidence="4">
        <text>dUTP + H2O = dUMP + diphosphate + H(+)</text>
        <dbReference type="Rhea" id="RHEA:10248"/>
        <dbReference type="ChEBI" id="CHEBI:15377"/>
        <dbReference type="ChEBI" id="CHEBI:15378"/>
        <dbReference type="ChEBI" id="CHEBI:33019"/>
        <dbReference type="ChEBI" id="CHEBI:61555"/>
        <dbReference type="ChEBI" id="CHEBI:246422"/>
        <dbReference type="EC" id="3.6.1.23"/>
    </reaction>
</comment>
<evidence type="ECO:0000256" key="1">
    <source>
        <dbReference type="ARBA" id="ARBA00005142"/>
    </source>
</evidence>
<comment type="similarity">
    <text evidence="4">Belongs to the dUTPase family.</text>
</comment>
<proteinExistence type="inferred from homology"/>
<comment type="function">
    <text evidence="4">Involved in nucleotide metabolism via production of dUMP, the immediate precursor of thymidine nucleotides, and decreases the intracellular concentration of dUTP so that uracil cannot be incorporated into DNA.</text>
</comment>
<dbReference type="EC" id="3.6.1.23" evidence="4"/>
<sequence>MAEEKITKFAVQNAADLSEFIKSYIPFLNVRKLSDKATLPKRMFTHSAGYDIFSARDITVPARGKAMIPTDLSIDLPPGTYGRIAARSSVAWHHSIDVGGGVVDLDKNPVFVILFNHSDVDFEVKIGDNIAQLVIELHATPDVVEVY</sequence>
<keyword evidence="2 4" id="KW-0378">Hydrolase</keyword>
<dbReference type="OrthoDB" id="10261072at2759"/>
<evidence type="ECO:0000256" key="3">
    <source>
        <dbReference type="ARBA" id="ARBA00023080"/>
    </source>
</evidence>
<feature type="domain" description="dUTPase-like" evidence="5">
    <location>
        <begin position="36"/>
        <end position="143"/>
    </location>
</feature>
<dbReference type="InterPro" id="IPR036157">
    <property type="entry name" value="dUTPase-like_sf"/>
</dbReference>
<dbReference type="GO" id="GO:0000287">
    <property type="term" value="F:magnesium ion binding"/>
    <property type="evidence" value="ECO:0007669"/>
    <property type="project" value="UniProtKB-UniRule"/>
</dbReference>
<dbReference type="Gramene" id="OIT04068">
    <property type="protein sequence ID" value="OIT04068"/>
    <property type="gene ID" value="A4A49_13672"/>
</dbReference>
<dbReference type="NCBIfam" id="TIGR00576">
    <property type="entry name" value="dut"/>
    <property type="match status" value="1"/>
</dbReference>
<name>A0A1J6II96_NICAT</name>
<comment type="pathway">
    <text evidence="1 4">Pyrimidine metabolism; dUMP biosynthesis; dUMP from dCTP (dUTP route): step 2/2.</text>
</comment>
<dbReference type="GO" id="GO:0004170">
    <property type="term" value="F:dUTP diphosphatase activity"/>
    <property type="evidence" value="ECO:0007669"/>
    <property type="project" value="UniProtKB-UniRule"/>
</dbReference>
<dbReference type="InterPro" id="IPR033704">
    <property type="entry name" value="dUTPase_trimeric"/>
</dbReference>
<dbReference type="PANTHER" id="PTHR11241:SF10">
    <property type="entry name" value="DEOXYURIDINE 5'-TRIPHOSPHATE NUCLEOTIDOHYDROLASE"/>
    <property type="match status" value="1"/>
</dbReference>
<keyword evidence="4" id="KW-0460">Magnesium</keyword>
<dbReference type="InterPro" id="IPR029054">
    <property type="entry name" value="dUTPase-like"/>
</dbReference>
<comment type="cofactor">
    <cofactor evidence="4">
        <name>Mg(2+)</name>
        <dbReference type="ChEBI" id="CHEBI:18420"/>
    </cofactor>
</comment>
<dbReference type="GeneID" id="109225123"/>
<dbReference type="STRING" id="49451.A0A1J6II96"/>
<organism evidence="6 7">
    <name type="scientific">Nicotiana attenuata</name>
    <name type="common">Coyote tobacco</name>
    <dbReference type="NCBI Taxonomy" id="49451"/>
    <lineage>
        <taxon>Eukaryota</taxon>
        <taxon>Viridiplantae</taxon>
        <taxon>Streptophyta</taxon>
        <taxon>Embryophyta</taxon>
        <taxon>Tracheophyta</taxon>
        <taxon>Spermatophyta</taxon>
        <taxon>Magnoliopsida</taxon>
        <taxon>eudicotyledons</taxon>
        <taxon>Gunneridae</taxon>
        <taxon>Pentapetalae</taxon>
        <taxon>asterids</taxon>
        <taxon>lamiids</taxon>
        <taxon>Solanales</taxon>
        <taxon>Solanaceae</taxon>
        <taxon>Nicotianoideae</taxon>
        <taxon>Nicotianeae</taxon>
        <taxon>Nicotiana</taxon>
    </lineage>
</organism>
<evidence type="ECO:0000259" key="5">
    <source>
        <dbReference type="Pfam" id="PF00692"/>
    </source>
</evidence>
<accession>A0A1J6II96</accession>
<protein>
    <recommendedName>
        <fullName evidence="4">Deoxyuridine 5'-triphosphate nucleotidohydrolase</fullName>
        <shortName evidence="4">dUTPase</shortName>
        <ecNumber evidence="4">3.6.1.23</ecNumber>
    </recommendedName>
    <alternativeName>
        <fullName evidence="4">dUTP pyrophosphatase</fullName>
    </alternativeName>
</protein>
<keyword evidence="3 4" id="KW-0546">Nucleotide metabolism</keyword>
<comment type="caution">
    <text evidence="6">The sequence shown here is derived from an EMBL/GenBank/DDBJ whole genome shotgun (WGS) entry which is preliminary data.</text>
</comment>
<dbReference type="GO" id="GO:0006226">
    <property type="term" value="P:dUMP biosynthetic process"/>
    <property type="evidence" value="ECO:0007669"/>
    <property type="project" value="UniProtKB-UniRule"/>
</dbReference>
<evidence type="ECO:0000313" key="6">
    <source>
        <dbReference type="EMBL" id="OIT04068.1"/>
    </source>
</evidence>
<keyword evidence="7" id="KW-1185">Reference proteome</keyword>
<dbReference type="AlphaFoldDB" id="A0A1J6II96"/>
<dbReference type="OMA" id="ISPSKWA"/>
<keyword evidence="4" id="KW-0479">Metal-binding</keyword>
<dbReference type="Pfam" id="PF00692">
    <property type="entry name" value="dUTPase"/>
    <property type="match status" value="1"/>
</dbReference>
<dbReference type="PANTHER" id="PTHR11241">
    <property type="entry name" value="DEOXYURIDINE 5'-TRIPHOSPHATE NUCLEOTIDOHYDROLASE"/>
    <property type="match status" value="1"/>
</dbReference>
<dbReference type="UniPathway" id="UPA00610">
    <property type="reaction ID" value="UER00666"/>
</dbReference>
<dbReference type="Gene3D" id="2.70.40.10">
    <property type="match status" value="1"/>
</dbReference>
<dbReference type="KEGG" id="nau:109225123"/>
<dbReference type="Proteomes" id="UP000187609">
    <property type="component" value="Unassembled WGS sequence"/>
</dbReference>
<evidence type="ECO:0000313" key="7">
    <source>
        <dbReference type="Proteomes" id="UP000187609"/>
    </source>
</evidence>